<dbReference type="InterPro" id="IPR006652">
    <property type="entry name" value="Kelch_1"/>
</dbReference>
<dbReference type="Pfam" id="PF01344">
    <property type="entry name" value="Kelch_1"/>
    <property type="match status" value="1"/>
</dbReference>
<dbReference type="SMART" id="SM00612">
    <property type="entry name" value="Kelch"/>
    <property type="match status" value="1"/>
</dbReference>
<protein>
    <submittedName>
        <fullName evidence="4">T9SS C-terminal target domain-containing protein</fullName>
    </submittedName>
</protein>
<sequence length="226" mass="24664">MMNKRIVMIFLLSCLSSSMLFGINWQTKAAMPTPRSFLGVATVGEKVYVVGGEDTNGEIDSLEVYDATADTWISSTSLPAAVSTFGIGVVGGKLYVIGGQTLFHSGWTAVNEEGTVVVGAAETDCCFSNETFKLMVQPNPFQNRTEIKIQPFYNLGDGVQTSTFKLEILSSNGRTVKRLTDACFSEKTIIPWDGTDEKGRSVPAGVYFVRISGENYRLTEKVVLIR</sequence>
<dbReference type="PANTHER" id="PTHR46344:SF27">
    <property type="entry name" value="KELCH REPEAT SUPERFAMILY PROTEIN"/>
    <property type="match status" value="1"/>
</dbReference>
<dbReference type="Proteomes" id="UP000885826">
    <property type="component" value="Unassembled WGS sequence"/>
</dbReference>
<dbReference type="SUPFAM" id="SSF117281">
    <property type="entry name" value="Kelch motif"/>
    <property type="match status" value="1"/>
</dbReference>
<evidence type="ECO:0000256" key="1">
    <source>
        <dbReference type="ARBA" id="ARBA00022441"/>
    </source>
</evidence>
<evidence type="ECO:0000313" key="5">
    <source>
        <dbReference type="Proteomes" id="UP000885826"/>
    </source>
</evidence>
<reference evidence="4" key="1">
    <citation type="journal article" date="2020" name="mSystems">
        <title>Genome- and Community-Level Interaction Insights into Carbon Utilization and Element Cycling Functions of Hydrothermarchaeota in Hydrothermal Sediment.</title>
        <authorList>
            <person name="Zhou Z."/>
            <person name="Liu Y."/>
            <person name="Xu W."/>
            <person name="Pan J."/>
            <person name="Luo Z.H."/>
            <person name="Li M."/>
        </authorList>
    </citation>
    <scope>NUCLEOTIDE SEQUENCE</scope>
    <source>
        <strain evidence="4">HyVt-388</strain>
    </source>
</reference>
<name>A0A9C9K0V1_UNCW3</name>
<proteinExistence type="predicted"/>
<feature type="chain" id="PRO_5039066778" evidence="3">
    <location>
        <begin position="30"/>
        <end position="226"/>
    </location>
</feature>
<evidence type="ECO:0000256" key="3">
    <source>
        <dbReference type="SAM" id="SignalP"/>
    </source>
</evidence>
<accession>A0A9C9K0V1</accession>
<dbReference type="NCBIfam" id="TIGR04183">
    <property type="entry name" value="Por_Secre_tail"/>
    <property type="match status" value="1"/>
</dbReference>
<evidence type="ECO:0000256" key="2">
    <source>
        <dbReference type="ARBA" id="ARBA00022737"/>
    </source>
</evidence>
<organism evidence="4 5">
    <name type="scientific">candidate division WOR-3 bacterium</name>
    <dbReference type="NCBI Taxonomy" id="2052148"/>
    <lineage>
        <taxon>Bacteria</taxon>
        <taxon>Bacteria division WOR-3</taxon>
    </lineage>
</organism>
<evidence type="ECO:0000313" key="4">
    <source>
        <dbReference type="EMBL" id="HEC79300.1"/>
    </source>
</evidence>
<dbReference type="Gene3D" id="2.120.10.80">
    <property type="entry name" value="Kelch-type beta propeller"/>
    <property type="match status" value="1"/>
</dbReference>
<keyword evidence="3" id="KW-0732">Signal</keyword>
<comment type="caution">
    <text evidence="4">The sequence shown here is derived from an EMBL/GenBank/DDBJ whole genome shotgun (WGS) entry which is preliminary data.</text>
</comment>
<dbReference type="InterPro" id="IPR015915">
    <property type="entry name" value="Kelch-typ_b-propeller"/>
</dbReference>
<dbReference type="InterPro" id="IPR026444">
    <property type="entry name" value="Secre_tail"/>
</dbReference>
<dbReference type="AlphaFoldDB" id="A0A9C9K0V1"/>
<keyword evidence="2" id="KW-0677">Repeat</keyword>
<dbReference type="PANTHER" id="PTHR46344">
    <property type="entry name" value="OS02G0202900 PROTEIN"/>
    <property type="match status" value="1"/>
</dbReference>
<dbReference type="Gene3D" id="2.60.40.4070">
    <property type="match status" value="1"/>
</dbReference>
<feature type="signal peptide" evidence="3">
    <location>
        <begin position="1"/>
        <end position="29"/>
    </location>
</feature>
<gene>
    <name evidence="4" type="ORF">ENI34_09230</name>
</gene>
<keyword evidence="1" id="KW-0880">Kelch repeat</keyword>
<dbReference type="EMBL" id="DRIG01000095">
    <property type="protein sequence ID" value="HEC79300.1"/>
    <property type="molecule type" value="Genomic_DNA"/>
</dbReference>